<organism evidence="11 12">
    <name type="scientific">Astyanax mexicanus</name>
    <name type="common">Blind cave fish</name>
    <name type="synonym">Astyanax fasciatus mexicanus</name>
    <dbReference type="NCBI Taxonomy" id="7994"/>
    <lineage>
        <taxon>Eukaryota</taxon>
        <taxon>Metazoa</taxon>
        <taxon>Chordata</taxon>
        <taxon>Craniata</taxon>
        <taxon>Vertebrata</taxon>
        <taxon>Euteleostomi</taxon>
        <taxon>Actinopterygii</taxon>
        <taxon>Neopterygii</taxon>
        <taxon>Teleostei</taxon>
        <taxon>Ostariophysi</taxon>
        <taxon>Characiformes</taxon>
        <taxon>Characoidei</taxon>
        <taxon>Acestrorhamphidae</taxon>
        <taxon>Acestrorhamphinae</taxon>
        <taxon>Astyanax</taxon>
    </lineage>
</organism>
<name>A0A3B1IEK4_ASTMX</name>
<comment type="subcellular location">
    <subcellularLocation>
        <location evidence="1">Endoplasmic reticulum membrane</location>
    </subcellularLocation>
</comment>
<evidence type="ECO:0000313" key="11">
    <source>
        <dbReference type="Ensembl" id="ENSAMXP00000027674.1"/>
    </source>
</evidence>
<sequence length="159" mass="18265">RNKPKQLAGSVREKILLDYSSYMARFVMSESCSLTPSPTHSEPGSPTDTRKLSCDPISGQGESRPAWINALIGRIFWDFLREKYWADQVAHKIQKKLTKIRLPYFMNELTLAELDMGTCMPQVLSTSKPSVDRRAIWNHPTYLLRLVRIPVMQLAFSQH</sequence>
<evidence type="ECO:0000256" key="4">
    <source>
        <dbReference type="ARBA" id="ARBA00022824"/>
    </source>
</evidence>
<feature type="region of interest" description="Disordered" evidence="9">
    <location>
        <begin position="32"/>
        <end position="51"/>
    </location>
</feature>
<dbReference type="Ensembl" id="ENSAMXT00000048731.1">
    <property type="protein sequence ID" value="ENSAMXP00000027674.1"/>
    <property type="gene ID" value="ENSAMXG00000033531.1"/>
</dbReference>
<dbReference type="GO" id="GO:0005789">
    <property type="term" value="C:endoplasmic reticulum membrane"/>
    <property type="evidence" value="ECO:0007669"/>
    <property type="project" value="UniProtKB-SubCell"/>
</dbReference>
<keyword evidence="12" id="KW-1185">Reference proteome</keyword>
<evidence type="ECO:0000256" key="3">
    <source>
        <dbReference type="ARBA" id="ARBA00022692"/>
    </source>
</evidence>
<keyword evidence="6" id="KW-0445">Lipid transport</keyword>
<evidence type="ECO:0000256" key="8">
    <source>
        <dbReference type="ARBA" id="ARBA00023136"/>
    </source>
</evidence>
<reference evidence="12" key="1">
    <citation type="submission" date="2013-03" db="EMBL/GenBank/DDBJ databases">
        <authorList>
            <person name="Jeffery W."/>
            <person name="Warren W."/>
            <person name="Wilson R.K."/>
        </authorList>
    </citation>
    <scope>NUCLEOTIDE SEQUENCE</scope>
    <source>
        <strain evidence="12">female</strain>
    </source>
</reference>
<reference evidence="11" key="4">
    <citation type="submission" date="2025-09" db="UniProtKB">
        <authorList>
            <consortium name="Ensembl"/>
        </authorList>
    </citation>
    <scope>IDENTIFICATION</scope>
</reference>
<reference evidence="12" key="2">
    <citation type="journal article" date="2014" name="Nat. Commun.">
        <title>The cavefish genome reveals candidate genes for eye loss.</title>
        <authorList>
            <person name="McGaugh S.E."/>
            <person name="Gross J.B."/>
            <person name="Aken B."/>
            <person name="Blin M."/>
            <person name="Borowsky R."/>
            <person name="Chalopin D."/>
            <person name="Hinaux H."/>
            <person name="Jeffery W.R."/>
            <person name="Keene A."/>
            <person name="Ma L."/>
            <person name="Minx P."/>
            <person name="Murphy D."/>
            <person name="O'Quin K.E."/>
            <person name="Retaux S."/>
            <person name="Rohner N."/>
            <person name="Searle S.M."/>
            <person name="Stahl B.A."/>
            <person name="Tabin C."/>
            <person name="Volff J.N."/>
            <person name="Yoshizawa M."/>
            <person name="Warren W.C."/>
        </authorList>
    </citation>
    <scope>NUCLEOTIDE SEQUENCE [LARGE SCALE GENOMIC DNA]</scope>
    <source>
        <strain evidence="12">female</strain>
    </source>
</reference>
<dbReference type="InterPro" id="IPR031468">
    <property type="entry name" value="SMP_LBD"/>
</dbReference>
<evidence type="ECO:0000256" key="7">
    <source>
        <dbReference type="ARBA" id="ARBA00023121"/>
    </source>
</evidence>
<dbReference type="PROSITE" id="PS51847">
    <property type="entry name" value="SMP"/>
    <property type="match status" value="1"/>
</dbReference>
<evidence type="ECO:0000256" key="2">
    <source>
        <dbReference type="ARBA" id="ARBA00022448"/>
    </source>
</evidence>
<feature type="compositionally biased region" description="Polar residues" evidence="9">
    <location>
        <begin position="32"/>
        <end position="47"/>
    </location>
</feature>
<accession>A0A3B1IEK4</accession>
<evidence type="ECO:0000256" key="5">
    <source>
        <dbReference type="ARBA" id="ARBA00022989"/>
    </source>
</evidence>
<dbReference type="GO" id="GO:0006869">
    <property type="term" value="P:lipid transport"/>
    <property type="evidence" value="ECO:0007669"/>
    <property type="project" value="UniProtKB-KW"/>
</dbReference>
<keyword evidence="2" id="KW-0813">Transport</keyword>
<keyword evidence="4" id="KW-0256">Endoplasmic reticulum</keyword>
<dbReference type="Proteomes" id="UP000018467">
    <property type="component" value="Unassembled WGS sequence"/>
</dbReference>
<keyword evidence="5" id="KW-1133">Transmembrane helix</keyword>
<reference evidence="11" key="3">
    <citation type="submission" date="2025-08" db="UniProtKB">
        <authorList>
            <consortium name="Ensembl"/>
        </authorList>
    </citation>
    <scope>IDENTIFICATION</scope>
</reference>
<proteinExistence type="predicted"/>
<dbReference type="GeneTree" id="ENSGT00940000164352"/>
<dbReference type="AlphaFoldDB" id="A0A3B1IEK4"/>
<dbReference type="PANTHER" id="PTHR13466:SF4">
    <property type="entry name" value="SMP-LTD DOMAIN-CONTAINING PROTEIN"/>
    <property type="match status" value="1"/>
</dbReference>
<evidence type="ECO:0000259" key="10">
    <source>
        <dbReference type="PROSITE" id="PS51847"/>
    </source>
</evidence>
<evidence type="ECO:0000256" key="6">
    <source>
        <dbReference type="ARBA" id="ARBA00023055"/>
    </source>
</evidence>
<evidence type="ECO:0000313" key="12">
    <source>
        <dbReference type="Proteomes" id="UP000018467"/>
    </source>
</evidence>
<evidence type="ECO:0000256" key="9">
    <source>
        <dbReference type="SAM" id="MobiDB-lite"/>
    </source>
</evidence>
<dbReference type="STRING" id="7994.ENSAMXP00000027674"/>
<dbReference type="InParanoid" id="A0A3B1IEK4"/>
<evidence type="ECO:0000256" key="1">
    <source>
        <dbReference type="ARBA" id="ARBA00004586"/>
    </source>
</evidence>
<protein>
    <recommendedName>
        <fullName evidence="10">SMP-LTD domain-containing protein</fullName>
    </recommendedName>
</protein>
<dbReference type="CDD" id="cd21675">
    <property type="entry name" value="SMP_TEX2"/>
    <property type="match status" value="1"/>
</dbReference>
<feature type="domain" description="SMP-LTD" evidence="10">
    <location>
        <begin position="60"/>
        <end position="159"/>
    </location>
</feature>
<dbReference type="GO" id="GO:0008289">
    <property type="term" value="F:lipid binding"/>
    <property type="evidence" value="ECO:0007669"/>
    <property type="project" value="UniProtKB-KW"/>
</dbReference>
<keyword evidence="8" id="KW-0472">Membrane</keyword>
<keyword evidence="3" id="KW-0812">Transmembrane</keyword>
<dbReference type="PANTHER" id="PTHR13466">
    <property type="entry name" value="TEX2 PROTEIN-RELATED"/>
    <property type="match status" value="1"/>
</dbReference>
<dbReference type="Bgee" id="ENSAMXG00000033531">
    <property type="expression patterns" value="Expressed in camera-type eye and 5 other cell types or tissues"/>
</dbReference>
<keyword evidence="7" id="KW-0446">Lipid-binding</keyword>